<evidence type="ECO:0000313" key="2">
    <source>
        <dbReference type="Proteomes" id="UP000218785"/>
    </source>
</evidence>
<reference evidence="1 2" key="1">
    <citation type="submission" date="2017-06" db="EMBL/GenBank/DDBJ databases">
        <title>Genome sequencing of cyanobaciteial culture collection at National Institute for Environmental Studies (NIES).</title>
        <authorList>
            <person name="Hirose Y."/>
            <person name="Shimura Y."/>
            <person name="Fujisawa T."/>
            <person name="Nakamura Y."/>
            <person name="Kawachi M."/>
        </authorList>
    </citation>
    <scope>NUCLEOTIDE SEQUENCE [LARGE SCALE GENOMIC DNA]</scope>
    <source>
        <strain evidence="1 2">NIES-37</strain>
        <plasmid evidence="2">Plasmid1 dna</plasmid>
    </source>
</reference>
<evidence type="ECO:0000313" key="1">
    <source>
        <dbReference type="EMBL" id="BAZ02894.1"/>
    </source>
</evidence>
<dbReference type="Proteomes" id="UP000218785">
    <property type="component" value="Plasmid plasmid1"/>
</dbReference>
<dbReference type="AlphaFoldDB" id="A0A1Z4NAZ3"/>
<name>A0A1Z4NAZ3_9CYAN</name>
<organism evidence="1 2">
    <name type="scientific">Tolypothrix tenuis PCC 7101</name>
    <dbReference type="NCBI Taxonomy" id="231146"/>
    <lineage>
        <taxon>Bacteria</taxon>
        <taxon>Bacillati</taxon>
        <taxon>Cyanobacteriota</taxon>
        <taxon>Cyanophyceae</taxon>
        <taxon>Nostocales</taxon>
        <taxon>Tolypothrichaceae</taxon>
        <taxon>Tolypothrix</taxon>
    </lineage>
</organism>
<evidence type="ECO:0008006" key="3">
    <source>
        <dbReference type="Google" id="ProtNLM"/>
    </source>
</evidence>
<sequence length="229" mass="25425">MNNYNWILPSLLISAMTATFIPVLPNQVSHAEKRPVQPSFSWWNIFRRKPPVGSGTGGSRPTINGVCIAAPDRGETIWSDRPFIIWQGNLKKIGLSQGIPDASATDNIQTGQLYATYTGNPLQLGQTYRWLVAVIDQSWTGNIAFKIMEPQQRQRITNDLQNLEQQEKAKGTSAEGIAFVKAEYFLAQDPPLRSDALQQAYSVDKPSPELVKTREEIVKSLCSPDASGH</sequence>
<gene>
    <name evidence="1" type="ORF">NIES37_69070</name>
</gene>
<keyword evidence="2" id="KW-1185">Reference proteome</keyword>
<keyword evidence="1" id="KW-0614">Plasmid</keyword>
<accession>A0A1Z4NAZ3</accession>
<dbReference type="KEGG" id="ttq:NIES37_69070"/>
<proteinExistence type="predicted"/>
<dbReference type="EMBL" id="AP018249">
    <property type="protein sequence ID" value="BAZ02894.1"/>
    <property type="molecule type" value="Genomic_DNA"/>
</dbReference>
<protein>
    <recommendedName>
        <fullName evidence="3">DUF928 domain-containing protein</fullName>
    </recommendedName>
</protein>
<dbReference type="RefSeq" id="WP_096584528.1">
    <property type="nucleotide sequence ID" value="NZ_CAWNJS010000002.1"/>
</dbReference>
<geneLocation type="plasmid" evidence="2">
    <name>Plasmid1 dna</name>
</geneLocation>